<reference evidence="1 2" key="1">
    <citation type="submission" date="2019-07" db="EMBL/GenBank/DDBJ databases">
        <title>Allobacillus sp. nov. SKP isolated from shrimp paste of Euphausiacea.</title>
        <authorList>
            <person name="Kanchanasin P."/>
            <person name="Tanasupawat S."/>
            <person name="Shi W."/>
            <person name="Wu L."/>
            <person name="Ma J."/>
        </authorList>
    </citation>
    <scope>NUCLEOTIDE SEQUENCE [LARGE SCALE GENOMIC DNA]</scope>
    <source>
        <strain evidence="1 2">SKP4-8</strain>
    </source>
</reference>
<evidence type="ECO:0008006" key="3">
    <source>
        <dbReference type="Google" id="ProtNLM"/>
    </source>
</evidence>
<accession>A0A556PMS8</accession>
<dbReference type="InterPro" id="IPR036209">
    <property type="entry name" value="YwmB-like_sf"/>
</dbReference>
<dbReference type="Gene3D" id="3.30.360.40">
    <property type="entry name" value="YwmB-like"/>
    <property type="match status" value="1"/>
</dbReference>
<dbReference type="Pfam" id="PF08680">
    <property type="entry name" value="DUF1779"/>
    <property type="match status" value="1"/>
</dbReference>
<dbReference type="Gene3D" id="3.30.2030.10">
    <property type="entry name" value="YwmB-like"/>
    <property type="match status" value="1"/>
</dbReference>
<organism evidence="1 2">
    <name type="scientific">Allobacillus salarius</name>
    <dbReference type="NCBI Taxonomy" id="1955272"/>
    <lineage>
        <taxon>Bacteria</taxon>
        <taxon>Bacillati</taxon>
        <taxon>Bacillota</taxon>
        <taxon>Bacilli</taxon>
        <taxon>Bacillales</taxon>
        <taxon>Bacillaceae</taxon>
        <taxon>Allobacillus</taxon>
    </lineage>
</organism>
<sequence length="222" mass="26288">MRTLFIGLYLISFIFSNHTIYQTTNLDNFLNDIETFDQYFRENELVIDSFNFTIRTEISESQVERLENMLIQKDFSKDSHKSELVNEEFDVSRFDQRKEVQVTYVLTGDIWNEQVKDEIKQKLNDETFKEFFKNGLYYSCYQSKYSDRMNSNLFFDRIREDFDIQEQNMLDESGFKVLGGKTDLIKTSLNESQHSINIQLAIRDEVDGATLTIGTPILVIEY</sequence>
<keyword evidence="2" id="KW-1185">Reference proteome</keyword>
<proteinExistence type="predicted"/>
<name>A0A556PMS8_9BACI</name>
<evidence type="ECO:0000313" key="1">
    <source>
        <dbReference type="EMBL" id="TSJ65694.1"/>
    </source>
</evidence>
<dbReference type="AlphaFoldDB" id="A0A556PMS8"/>
<dbReference type="Proteomes" id="UP000316425">
    <property type="component" value="Unassembled WGS sequence"/>
</dbReference>
<gene>
    <name evidence="1" type="ORF">FPQ13_06480</name>
</gene>
<dbReference type="SUPFAM" id="SSF143842">
    <property type="entry name" value="YwmB-like"/>
    <property type="match status" value="1"/>
</dbReference>
<evidence type="ECO:0000313" key="2">
    <source>
        <dbReference type="Proteomes" id="UP000316425"/>
    </source>
</evidence>
<dbReference type="InterPro" id="IPR014794">
    <property type="entry name" value="DUF1779"/>
</dbReference>
<dbReference type="RefSeq" id="WP_144088519.1">
    <property type="nucleotide sequence ID" value="NZ_VMHE01000008.1"/>
</dbReference>
<comment type="caution">
    <text evidence="1">The sequence shown here is derived from an EMBL/GenBank/DDBJ whole genome shotgun (WGS) entry which is preliminary data.</text>
</comment>
<protein>
    <recommendedName>
        <fullName evidence="3">TATA-box binding protein</fullName>
    </recommendedName>
</protein>
<dbReference type="OrthoDB" id="2962597at2"/>
<dbReference type="EMBL" id="VMHE01000008">
    <property type="protein sequence ID" value="TSJ65694.1"/>
    <property type="molecule type" value="Genomic_DNA"/>
</dbReference>